<evidence type="ECO:0000313" key="2">
    <source>
        <dbReference type="Proteomes" id="UP000297465"/>
    </source>
</evidence>
<name>A0ABY2LQL8_9LEPT</name>
<keyword evidence="2" id="KW-1185">Reference proteome</keyword>
<protein>
    <submittedName>
        <fullName evidence="1">Uncharacterized protein</fullName>
    </submittedName>
</protein>
<sequence length="74" mass="8975">MKTWLAKYFIENKTWPKPIIILTVNQIQSYQNIKFSKDFHLLEGHMRLAYMRAQYRNKIENIPKSHLAWVVKIV</sequence>
<dbReference type="RefSeq" id="WP_135574173.1">
    <property type="nucleotide sequence ID" value="NZ_RQFN01000026.1"/>
</dbReference>
<gene>
    <name evidence="1" type="ORF">EHQ31_09335</name>
</gene>
<proteinExistence type="predicted"/>
<comment type="caution">
    <text evidence="1">The sequence shown here is derived from an EMBL/GenBank/DDBJ whole genome shotgun (WGS) entry which is preliminary data.</text>
</comment>
<accession>A0ABY2LQL8</accession>
<dbReference type="EMBL" id="RQFO01000014">
    <property type="protein sequence ID" value="TGL02370.1"/>
    <property type="molecule type" value="Genomic_DNA"/>
</dbReference>
<reference evidence="2" key="1">
    <citation type="journal article" date="2019" name="PLoS Negl. Trop. Dis.">
        <title>Revisiting the worldwide diversity of Leptospira species in the environment.</title>
        <authorList>
            <person name="Vincent A.T."/>
            <person name="Schiettekatte O."/>
            <person name="Bourhy P."/>
            <person name="Veyrier F.J."/>
            <person name="Picardeau M."/>
        </authorList>
    </citation>
    <scope>NUCLEOTIDE SEQUENCE [LARGE SCALE GENOMIC DNA]</scope>
    <source>
        <strain evidence="2">201800278</strain>
    </source>
</reference>
<evidence type="ECO:0000313" key="1">
    <source>
        <dbReference type="EMBL" id="TGL02370.1"/>
    </source>
</evidence>
<organism evidence="1 2">
    <name type="scientific">Leptospira montravelensis</name>
    <dbReference type="NCBI Taxonomy" id="2484961"/>
    <lineage>
        <taxon>Bacteria</taxon>
        <taxon>Pseudomonadati</taxon>
        <taxon>Spirochaetota</taxon>
        <taxon>Spirochaetia</taxon>
        <taxon>Leptospirales</taxon>
        <taxon>Leptospiraceae</taxon>
        <taxon>Leptospira</taxon>
    </lineage>
</organism>
<dbReference type="Proteomes" id="UP000297465">
    <property type="component" value="Unassembled WGS sequence"/>
</dbReference>